<dbReference type="InterPro" id="IPR018497">
    <property type="entry name" value="Peptidase_M13_C"/>
</dbReference>
<feature type="compositionally biased region" description="Pro residues" evidence="7">
    <location>
        <begin position="29"/>
        <end position="38"/>
    </location>
</feature>
<dbReference type="PANTHER" id="PTHR11733">
    <property type="entry name" value="ZINC METALLOPROTEASE FAMILY M13 NEPRILYSIN-RELATED"/>
    <property type="match status" value="1"/>
</dbReference>
<dbReference type="Proteomes" id="UP001497497">
    <property type="component" value="Unassembled WGS sequence"/>
</dbReference>
<evidence type="ECO:0000313" key="11">
    <source>
        <dbReference type="EMBL" id="CAL1538998.1"/>
    </source>
</evidence>
<dbReference type="Gene3D" id="3.40.390.10">
    <property type="entry name" value="Collagenase (Catalytic Domain)"/>
    <property type="match status" value="1"/>
</dbReference>
<name>A0AAV2I114_LYMST</name>
<keyword evidence="2" id="KW-0645">Protease</keyword>
<comment type="cofactor">
    <cofactor evidence="1">
        <name>Zn(2+)</name>
        <dbReference type="ChEBI" id="CHEBI:29105"/>
    </cofactor>
</comment>
<evidence type="ECO:0000256" key="1">
    <source>
        <dbReference type="ARBA" id="ARBA00001947"/>
    </source>
</evidence>
<dbReference type="InterPro" id="IPR000718">
    <property type="entry name" value="Peptidase_M13"/>
</dbReference>
<dbReference type="InterPro" id="IPR008753">
    <property type="entry name" value="Peptidase_M13_N"/>
</dbReference>
<feature type="region of interest" description="Disordered" evidence="7">
    <location>
        <begin position="1"/>
        <end position="41"/>
    </location>
</feature>
<evidence type="ECO:0000256" key="5">
    <source>
        <dbReference type="ARBA" id="ARBA00022833"/>
    </source>
</evidence>
<dbReference type="InterPro" id="IPR024079">
    <property type="entry name" value="MetalloPept_cat_dom_sf"/>
</dbReference>
<evidence type="ECO:0000256" key="7">
    <source>
        <dbReference type="SAM" id="MobiDB-lite"/>
    </source>
</evidence>
<dbReference type="PROSITE" id="PS51885">
    <property type="entry name" value="NEPRILYSIN"/>
    <property type="match status" value="1"/>
</dbReference>
<keyword evidence="12" id="KW-1185">Reference proteome</keyword>
<feature type="domain" description="Peptidase M13 N-terminal" evidence="10">
    <location>
        <begin position="106"/>
        <end position="477"/>
    </location>
</feature>
<reference evidence="11 12" key="1">
    <citation type="submission" date="2024-04" db="EMBL/GenBank/DDBJ databases">
        <authorList>
            <consortium name="Genoscope - CEA"/>
            <person name="William W."/>
        </authorList>
    </citation>
    <scope>NUCLEOTIDE SEQUENCE [LARGE SCALE GENOMIC DNA]</scope>
</reference>
<dbReference type="GO" id="GO:0004222">
    <property type="term" value="F:metalloendopeptidase activity"/>
    <property type="evidence" value="ECO:0007669"/>
    <property type="project" value="InterPro"/>
</dbReference>
<dbReference type="GO" id="GO:0005886">
    <property type="term" value="C:plasma membrane"/>
    <property type="evidence" value="ECO:0007669"/>
    <property type="project" value="TreeGrafter"/>
</dbReference>
<dbReference type="SUPFAM" id="SSF55486">
    <property type="entry name" value="Metalloproteases ('zincins'), catalytic domain"/>
    <property type="match status" value="1"/>
</dbReference>
<keyword evidence="8" id="KW-0812">Transmembrane</keyword>
<feature type="compositionally biased region" description="Low complexity" evidence="7">
    <location>
        <begin position="16"/>
        <end position="28"/>
    </location>
</feature>
<dbReference type="InterPro" id="IPR042089">
    <property type="entry name" value="Peptidase_M13_dom_2"/>
</dbReference>
<evidence type="ECO:0000256" key="3">
    <source>
        <dbReference type="ARBA" id="ARBA00022723"/>
    </source>
</evidence>
<sequence length="741" mass="84564">MADNVEPEPPPPPPEEVAVTQPVTQTATPIPPTAPPPRQGCMDKRSTLEKVLVVLVVIILIILLGFIAAFLVFYFFSTPPEVTCLTDSCVKSAARLRSYIDESVNPCDDFYQYACGGWLKSQVLAPDKSKIDLETLIGDSNAIKIKTLLEQREEDDPVYKTQPRKFYAACLDLNTLNERGAEPFFKLVKEVGKFPALDSSWNETDFDFEDTIIKLHNLKVDPLIRYSVSRDLRSAESNRIYVSSRFPQKLYEQSLVENLVKLGVNRSSAELEVKDIMEFAEKLAKLIPAEEAKIDFESKDNRMTVAMMNAKYTWVNWQKLFQGMIESYGGTGFIRFDEIVINEEPLYLEKLGPLLNATSKRVLANYLMSHLLVFTEALGSDFVAIGDKVIEETQGTKPQQRWEKCVESAIQFFPDAVSRMYIDQYFSKDAREYLKSMIVDLSNAFKELLEENTWMTKDTKKKAEAKLKSMQSKIGYPDYILDDNWLNGLYSFVQNEESKFFETIVASNKYATQENAKMLRVSNKDIWRVHPAIGNAFYDSLGNDIIFPAAFLQPPVYSPEYTSSQLFGATASYMGRLIARGFVDFNGNQYDANGELNKWWGKEDMANFKSRASCFVDQYGCYKWDGNSLDGEKTLDENIADNGGLKQSYRAYRNFIKRRGTEETKLPGLKLNHDQIFFLSFAQVWCAKIRNEAKQIILEKDKHAPGPYRVLGTLQNSKEFADAFRCRSDSRMNPLKKCVVW</sequence>
<accession>A0AAV2I114</accession>
<keyword evidence="3" id="KW-0479">Metal-binding</keyword>
<dbReference type="GO" id="GO:0046872">
    <property type="term" value="F:metal ion binding"/>
    <property type="evidence" value="ECO:0007669"/>
    <property type="project" value="UniProtKB-KW"/>
</dbReference>
<evidence type="ECO:0000259" key="9">
    <source>
        <dbReference type="Pfam" id="PF01431"/>
    </source>
</evidence>
<protein>
    <submittedName>
        <fullName evidence="11">Uncharacterized protein</fullName>
    </submittedName>
</protein>
<dbReference type="CDD" id="cd08662">
    <property type="entry name" value="M13"/>
    <property type="match status" value="1"/>
</dbReference>
<proteinExistence type="predicted"/>
<evidence type="ECO:0000256" key="4">
    <source>
        <dbReference type="ARBA" id="ARBA00022801"/>
    </source>
</evidence>
<dbReference type="GO" id="GO:0016485">
    <property type="term" value="P:protein processing"/>
    <property type="evidence" value="ECO:0007669"/>
    <property type="project" value="TreeGrafter"/>
</dbReference>
<keyword evidence="8" id="KW-1133">Transmembrane helix</keyword>
<feature type="transmembrane region" description="Helical" evidence="8">
    <location>
        <begin position="52"/>
        <end position="76"/>
    </location>
</feature>
<comment type="caution">
    <text evidence="11">The sequence shown here is derived from an EMBL/GenBank/DDBJ whole genome shotgun (WGS) entry which is preliminary data.</text>
</comment>
<evidence type="ECO:0000256" key="6">
    <source>
        <dbReference type="ARBA" id="ARBA00023049"/>
    </source>
</evidence>
<feature type="domain" description="Peptidase M13 C-terminal" evidence="9">
    <location>
        <begin position="535"/>
        <end position="739"/>
    </location>
</feature>
<keyword evidence="6" id="KW-0482">Metalloprotease</keyword>
<evidence type="ECO:0000259" key="10">
    <source>
        <dbReference type="Pfam" id="PF05649"/>
    </source>
</evidence>
<dbReference type="Gene3D" id="1.10.1380.10">
    <property type="entry name" value="Neutral endopeptidase , domain2"/>
    <property type="match status" value="1"/>
</dbReference>
<gene>
    <name evidence="11" type="ORF">GSLYS_00012819001</name>
</gene>
<keyword evidence="8" id="KW-0472">Membrane</keyword>
<dbReference type="PANTHER" id="PTHR11733:SF240">
    <property type="entry name" value="GH14155P-RELATED"/>
    <property type="match status" value="1"/>
</dbReference>
<dbReference type="EMBL" id="CAXITT010000321">
    <property type="protein sequence ID" value="CAL1538998.1"/>
    <property type="molecule type" value="Genomic_DNA"/>
</dbReference>
<dbReference type="PRINTS" id="PR00786">
    <property type="entry name" value="NEPRILYSIN"/>
</dbReference>
<evidence type="ECO:0000313" key="12">
    <source>
        <dbReference type="Proteomes" id="UP001497497"/>
    </source>
</evidence>
<dbReference type="Pfam" id="PF01431">
    <property type="entry name" value="Peptidase_M13"/>
    <property type="match status" value="1"/>
</dbReference>
<keyword evidence="4" id="KW-0378">Hydrolase</keyword>
<organism evidence="11 12">
    <name type="scientific">Lymnaea stagnalis</name>
    <name type="common">Great pond snail</name>
    <name type="synonym">Helix stagnalis</name>
    <dbReference type="NCBI Taxonomy" id="6523"/>
    <lineage>
        <taxon>Eukaryota</taxon>
        <taxon>Metazoa</taxon>
        <taxon>Spiralia</taxon>
        <taxon>Lophotrochozoa</taxon>
        <taxon>Mollusca</taxon>
        <taxon>Gastropoda</taxon>
        <taxon>Heterobranchia</taxon>
        <taxon>Euthyneura</taxon>
        <taxon>Panpulmonata</taxon>
        <taxon>Hygrophila</taxon>
        <taxon>Lymnaeoidea</taxon>
        <taxon>Lymnaeidae</taxon>
        <taxon>Lymnaea</taxon>
    </lineage>
</organism>
<evidence type="ECO:0000256" key="8">
    <source>
        <dbReference type="SAM" id="Phobius"/>
    </source>
</evidence>
<dbReference type="AlphaFoldDB" id="A0AAV2I114"/>
<dbReference type="Pfam" id="PF05649">
    <property type="entry name" value="Peptidase_M13_N"/>
    <property type="match status" value="1"/>
</dbReference>
<evidence type="ECO:0000256" key="2">
    <source>
        <dbReference type="ARBA" id="ARBA00022670"/>
    </source>
</evidence>
<keyword evidence="5" id="KW-0862">Zinc</keyword>